<dbReference type="SUPFAM" id="SSF52172">
    <property type="entry name" value="CheY-like"/>
    <property type="match status" value="1"/>
</dbReference>
<evidence type="ECO:0000259" key="2">
    <source>
        <dbReference type="PROSITE" id="PS50110"/>
    </source>
</evidence>
<dbReference type="InterPro" id="IPR050706">
    <property type="entry name" value="Cyclic-di-GMP_PDE-like"/>
</dbReference>
<dbReference type="PROSITE" id="PS50110">
    <property type="entry name" value="RESPONSE_REGULATORY"/>
    <property type="match status" value="1"/>
</dbReference>
<evidence type="ECO:0000256" key="1">
    <source>
        <dbReference type="PROSITE-ProRule" id="PRU00169"/>
    </source>
</evidence>
<keyword evidence="4" id="KW-0378">Hydrolase</keyword>
<gene>
    <name evidence="4" type="ORF">RN606_04050</name>
</gene>
<dbReference type="EC" id="3.1.4.52" evidence="4"/>
<dbReference type="AlphaFoldDB" id="A0AA96F826"/>
<dbReference type="InterPro" id="IPR001633">
    <property type="entry name" value="EAL_dom"/>
</dbReference>
<dbReference type="PANTHER" id="PTHR33121:SF71">
    <property type="entry name" value="OXYGEN SENSOR PROTEIN DOSP"/>
    <property type="match status" value="1"/>
</dbReference>
<dbReference type="Gene3D" id="3.40.50.2300">
    <property type="match status" value="1"/>
</dbReference>
<dbReference type="SUPFAM" id="SSF141868">
    <property type="entry name" value="EAL domain-like"/>
    <property type="match status" value="1"/>
</dbReference>
<evidence type="ECO:0000259" key="3">
    <source>
        <dbReference type="PROSITE" id="PS50883"/>
    </source>
</evidence>
<feature type="domain" description="Response regulatory" evidence="2">
    <location>
        <begin position="10"/>
        <end position="129"/>
    </location>
</feature>
<dbReference type="PANTHER" id="PTHR33121">
    <property type="entry name" value="CYCLIC DI-GMP PHOSPHODIESTERASE PDEF"/>
    <property type="match status" value="1"/>
</dbReference>
<evidence type="ECO:0000313" key="4">
    <source>
        <dbReference type="EMBL" id="WNM25329.1"/>
    </source>
</evidence>
<protein>
    <submittedName>
        <fullName evidence="4">EAL domain-containing response regulator</fullName>
        <ecNumber evidence="4">3.1.4.52</ecNumber>
    </submittedName>
</protein>
<sequence length="407" mass="43461">MTPLDPTHARVLIVDDDDLVGRMAKAMVTACGAQARLEATVADFLEAHDTWSPSHVMVDLVLGHDDGLMVLEELAHRRSTAAVIVSSGQDMRVLESALRFASAHGLVIAGALAKPYSRARLAEMLSQRTESPFAGRHASTPSLSTDTPVVTADSLREALAAGQITVALQPKVSCSTGKAVGYEALARCVDSNGLTIPPGAFVPVAEANGLASELTNAVMRSALSWFASSRLPHSQTISINISAAEVSESRLDQRLVALAHEAGVDPSRVIVEVTETAAMSDPVTSLKRLTRLRLEGFQVSLDDFGTGYSSMLELVRLPFSELKVDRSFVATATTSEESRTVVRSIIDLGHALGMTCTAEGVESQADLDLLMQMGCDTVQGFYLGRPMWPADLATWEPPEHVFATHLA</sequence>
<dbReference type="EMBL" id="CP134879">
    <property type="protein sequence ID" value="WNM25329.1"/>
    <property type="molecule type" value="Genomic_DNA"/>
</dbReference>
<dbReference type="Proteomes" id="UP001304125">
    <property type="component" value="Chromosome"/>
</dbReference>
<keyword evidence="1" id="KW-0597">Phosphoprotein</keyword>
<keyword evidence="5" id="KW-1185">Reference proteome</keyword>
<reference evidence="4 5" key="1">
    <citation type="submission" date="2023-09" db="EMBL/GenBank/DDBJ databases">
        <title>Demequina sp. a novel bacteria isolated from Capsicum annuum.</title>
        <authorList>
            <person name="Humaira Z."/>
            <person name="Lee J."/>
            <person name="Cho D."/>
        </authorList>
    </citation>
    <scope>NUCLEOTIDE SEQUENCE [LARGE SCALE GENOMIC DNA]</scope>
    <source>
        <strain evidence="4 5">OYTSA14</strain>
    </source>
</reference>
<accession>A0AA96F826</accession>
<dbReference type="Gene3D" id="3.20.20.450">
    <property type="entry name" value="EAL domain"/>
    <property type="match status" value="1"/>
</dbReference>
<dbReference type="GO" id="GO:0071111">
    <property type="term" value="F:cyclic-guanylate-specific phosphodiesterase activity"/>
    <property type="evidence" value="ECO:0007669"/>
    <property type="project" value="UniProtKB-EC"/>
</dbReference>
<dbReference type="SMART" id="SM00052">
    <property type="entry name" value="EAL"/>
    <property type="match status" value="1"/>
</dbReference>
<feature type="domain" description="EAL" evidence="3">
    <location>
        <begin position="148"/>
        <end position="400"/>
    </location>
</feature>
<organism evidence="4 5">
    <name type="scientific">Demequina capsici</name>
    <dbReference type="NCBI Taxonomy" id="3075620"/>
    <lineage>
        <taxon>Bacteria</taxon>
        <taxon>Bacillati</taxon>
        <taxon>Actinomycetota</taxon>
        <taxon>Actinomycetes</taxon>
        <taxon>Micrococcales</taxon>
        <taxon>Demequinaceae</taxon>
        <taxon>Demequina</taxon>
    </lineage>
</organism>
<dbReference type="PROSITE" id="PS50883">
    <property type="entry name" value="EAL"/>
    <property type="match status" value="1"/>
</dbReference>
<dbReference type="GO" id="GO:0000160">
    <property type="term" value="P:phosphorelay signal transduction system"/>
    <property type="evidence" value="ECO:0007669"/>
    <property type="project" value="InterPro"/>
</dbReference>
<dbReference type="InterPro" id="IPR035919">
    <property type="entry name" value="EAL_sf"/>
</dbReference>
<dbReference type="InterPro" id="IPR011006">
    <property type="entry name" value="CheY-like_superfamily"/>
</dbReference>
<dbReference type="Pfam" id="PF00563">
    <property type="entry name" value="EAL"/>
    <property type="match status" value="1"/>
</dbReference>
<dbReference type="CDD" id="cd01948">
    <property type="entry name" value="EAL"/>
    <property type="match status" value="1"/>
</dbReference>
<dbReference type="Pfam" id="PF00072">
    <property type="entry name" value="Response_reg"/>
    <property type="match status" value="1"/>
</dbReference>
<name>A0AA96F826_9MICO</name>
<evidence type="ECO:0000313" key="5">
    <source>
        <dbReference type="Proteomes" id="UP001304125"/>
    </source>
</evidence>
<proteinExistence type="predicted"/>
<dbReference type="RefSeq" id="WP_313500200.1">
    <property type="nucleotide sequence ID" value="NZ_CP134879.1"/>
</dbReference>
<feature type="modified residue" description="4-aspartylphosphate" evidence="1">
    <location>
        <position position="59"/>
    </location>
</feature>
<dbReference type="InterPro" id="IPR001789">
    <property type="entry name" value="Sig_transdc_resp-reg_receiver"/>
</dbReference>